<evidence type="ECO:0000259" key="1">
    <source>
        <dbReference type="Pfam" id="PF12850"/>
    </source>
</evidence>
<dbReference type="SUPFAM" id="SSF56300">
    <property type="entry name" value="Metallo-dependent phosphatases"/>
    <property type="match status" value="1"/>
</dbReference>
<dbReference type="RefSeq" id="WP_075049985.1">
    <property type="nucleotide sequence ID" value="NZ_CP006867.1"/>
</dbReference>
<dbReference type="AlphaFoldDB" id="A0A0U3FQH2"/>
<dbReference type="KEGG" id="iis:EYM_05320"/>
<keyword evidence="3" id="KW-1185">Reference proteome</keyword>
<dbReference type="Pfam" id="PF12850">
    <property type="entry name" value="Metallophos_2"/>
    <property type="match status" value="1"/>
</dbReference>
<reference evidence="2 3" key="1">
    <citation type="submission" date="2013-11" db="EMBL/GenBank/DDBJ databases">
        <title>Comparative genomics of Ignicoccus.</title>
        <authorList>
            <person name="Podar M."/>
        </authorList>
    </citation>
    <scope>NUCLEOTIDE SEQUENCE [LARGE SCALE GENOMIC DNA]</scope>
    <source>
        <strain evidence="2 3">DSM 13165</strain>
    </source>
</reference>
<feature type="domain" description="Calcineurin-like phosphoesterase" evidence="1">
    <location>
        <begin position="2"/>
        <end position="168"/>
    </location>
</feature>
<dbReference type="GeneID" id="30680448"/>
<dbReference type="Gene3D" id="3.60.21.10">
    <property type="match status" value="1"/>
</dbReference>
<sequence>MIALVSDVHCNESVLKVAKLSKVIVSSGDWDFCPSDFFRKVSEAFDAVYTIHGNNDDIDKLEKYFYLIRDGEVVNVRGIKVGGVNGIISPKGTPNKKGVPRKKPEEFLKWALAIKGKVDLYLTHEVPFLPSFFGRIWKNEATLSALRALVEVRPKVALIGHLHAFKCKIGNYGETRLVHVDTSVGGFALLRDIKEIECGEGVEPGSGGPEPRILGR</sequence>
<dbReference type="EMBL" id="CP006867">
    <property type="protein sequence ID" value="ALU12575.1"/>
    <property type="molecule type" value="Genomic_DNA"/>
</dbReference>
<protein>
    <recommendedName>
        <fullName evidence="1">Calcineurin-like phosphoesterase domain-containing protein</fullName>
    </recommendedName>
</protein>
<gene>
    <name evidence="2" type="ORF">EYM_05320</name>
</gene>
<dbReference type="OrthoDB" id="50367at2157"/>
<dbReference type="InterPro" id="IPR024654">
    <property type="entry name" value="Calcineurin-like_PHP_lpxH"/>
</dbReference>
<evidence type="ECO:0000313" key="3">
    <source>
        <dbReference type="Proteomes" id="UP000060778"/>
    </source>
</evidence>
<accession>A0A0U3FQH2</accession>
<proteinExistence type="predicted"/>
<organism evidence="2 3">
    <name type="scientific">Ignicoccus islandicus DSM 13165</name>
    <dbReference type="NCBI Taxonomy" id="940295"/>
    <lineage>
        <taxon>Archaea</taxon>
        <taxon>Thermoproteota</taxon>
        <taxon>Thermoprotei</taxon>
        <taxon>Desulfurococcales</taxon>
        <taxon>Desulfurococcaceae</taxon>
        <taxon>Ignicoccus</taxon>
    </lineage>
</organism>
<dbReference type="STRING" id="940295.EYM_05320"/>
<dbReference type="InterPro" id="IPR029052">
    <property type="entry name" value="Metallo-depent_PP-like"/>
</dbReference>
<name>A0A0U3FQH2_9CREN</name>
<dbReference type="Proteomes" id="UP000060778">
    <property type="component" value="Chromosome"/>
</dbReference>
<evidence type="ECO:0000313" key="2">
    <source>
        <dbReference type="EMBL" id="ALU12575.1"/>
    </source>
</evidence>